<dbReference type="RefSeq" id="WP_149114749.1">
    <property type="nucleotide sequence ID" value="NZ_CP042425.1"/>
</dbReference>
<proteinExistence type="predicted"/>
<dbReference type="Gene3D" id="1.10.10.60">
    <property type="entry name" value="Homeodomain-like"/>
    <property type="match status" value="1"/>
</dbReference>
<dbReference type="AlphaFoldDB" id="A0A5C1APD1"/>
<gene>
    <name evidence="2" type="ORF">PX52LOC_07543</name>
</gene>
<dbReference type="KEGG" id="lrs:PX52LOC_07543"/>
<evidence type="ECO:0000313" key="2">
    <source>
        <dbReference type="EMBL" id="QEL20445.1"/>
    </source>
</evidence>
<evidence type="ECO:0000313" key="3">
    <source>
        <dbReference type="Proteomes" id="UP000324974"/>
    </source>
</evidence>
<keyword evidence="3" id="KW-1185">Reference proteome</keyword>
<feature type="region of interest" description="Disordered" evidence="1">
    <location>
        <begin position="131"/>
        <end position="152"/>
    </location>
</feature>
<name>A0A5C1APD1_9BACT</name>
<accession>A0A5C1APD1</accession>
<protein>
    <submittedName>
        <fullName evidence="2">Uncharacterized protein</fullName>
    </submittedName>
</protein>
<reference evidence="3" key="1">
    <citation type="submission" date="2019-08" db="EMBL/GenBank/DDBJ databases">
        <title>Limnoglobus roseus gen. nov., sp. nov., a novel freshwater planctomycete with a giant genome from the family Gemmataceae.</title>
        <authorList>
            <person name="Kulichevskaya I.S."/>
            <person name="Naumoff D.G."/>
            <person name="Miroshnikov K."/>
            <person name="Ivanova A."/>
            <person name="Philippov D.A."/>
            <person name="Hakobyan A."/>
            <person name="Rijpstra I.C."/>
            <person name="Sinninghe Damste J.S."/>
            <person name="Liesack W."/>
            <person name="Dedysh S.N."/>
        </authorList>
    </citation>
    <scope>NUCLEOTIDE SEQUENCE [LARGE SCALE GENOMIC DNA]</scope>
    <source>
        <strain evidence="3">PX52</strain>
    </source>
</reference>
<dbReference type="EMBL" id="CP042425">
    <property type="protein sequence ID" value="QEL20445.1"/>
    <property type="molecule type" value="Genomic_DNA"/>
</dbReference>
<dbReference type="Proteomes" id="UP000324974">
    <property type="component" value="Chromosome"/>
</dbReference>
<feature type="compositionally biased region" description="Basic and acidic residues" evidence="1">
    <location>
        <begin position="131"/>
        <end position="143"/>
    </location>
</feature>
<organism evidence="2 3">
    <name type="scientific">Limnoglobus roseus</name>
    <dbReference type="NCBI Taxonomy" id="2598579"/>
    <lineage>
        <taxon>Bacteria</taxon>
        <taxon>Pseudomonadati</taxon>
        <taxon>Planctomycetota</taxon>
        <taxon>Planctomycetia</taxon>
        <taxon>Gemmatales</taxon>
        <taxon>Gemmataceae</taxon>
        <taxon>Limnoglobus</taxon>
    </lineage>
</organism>
<sequence>MNDTIPPNDDDGDPGRHGRPTKLTDALFRAFVDLLLRGSFRSTACGELGVAPATFRRWLRNGKAYPEGIYADFRRAVAAAESRAEHQMVARIVAAAAEDWQAAAWLLERKYPHRYGELGELKREVRELEKKMRDLGLDPPKSDEAEDDEPTG</sequence>
<evidence type="ECO:0000256" key="1">
    <source>
        <dbReference type="SAM" id="MobiDB-lite"/>
    </source>
</evidence>